<dbReference type="Pfam" id="PF06458">
    <property type="entry name" value="MucBP"/>
    <property type="match status" value="1"/>
</dbReference>
<feature type="domain" description="MucBP" evidence="3">
    <location>
        <begin position="306"/>
        <end position="367"/>
    </location>
</feature>
<dbReference type="Proteomes" id="UP000051906">
    <property type="component" value="Unassembled WGS sequence"/>
</dbReference>
<organism evidence="5 6">
    <name type="scientific">Levilactobacillus paucivorans</name>
    <dbReference type="NCBI Taxonomy" id="616990"/>
    <lineage>
        <taxon>Bacteria</taxon>
        <taxon>Bacillati</taxon>
        <taxon>Bacillota</taxon>
        <taxon>Bacilli</taxon>
        <taxon>Lactobacillales</taxon>
        <taxon>Lactobacillaceae</taxon>
        <taxon>Levilactobacillus</taxon>
    </lineage>
</organism>
<dbReference type="Pfam" id="PF19087">
    <property type="entry name" value="DUF5776"/>
    <property type="match status" value="2"/>
</dbReference>
<feature type="signal peptide" evidence="2">
    <location>
        <begin position="1"/>
        <end position="29"/>
    </location>
</feature>
<keyword evidence="6" id="KW-1185">Reference proteome</keyword>
<dbReference type="InterPro" id="IPR044081">
    <property type="entry name" value="DUF5776"/>
</dbReference>
<feature type="domain" description="DUF5776" evidence="4">
    <location>
        <begin position="536"/>
        <end position="604"/>
    </location>
</feature>
<dbReference type="RefSeq" id="WP_057879353.1">
    <property type="nucleotide sequence ID" value="NZ_JQCA01000165.1"/>
</dbReference>
<dbReference type="AlphaFoldDB" id="A0A0R2LG54"/>
<evidence type="ECO:0000256" key="2">
    <source>
        <dbReference type="SAM" id="SignalP"/>
    </source>
</evidence>
<feature type="chain" id="PRO_5006419944" description="MucBP domain-containing protein" evidence="2">
    <location>
        <begin position="30"/>
        <end position="608"/>
    </location>
</feature>
<dbReference type="EMBL" id="JQCA01000165">
    <property type="protein sequence ID" value="KRN97645.1"/>
    <property type="molecule type" value="Genomic_DNA"/>
</dbReference>
<reference evidence="5 6" key="1">
    <citation type="journal article" date="2015" name="Genome Announc.">
        <title>Expanding the biotechnology potential of lactobacilli through comparative genomics of 213 strains and associated genera.</title>
        <authorList>
            <person name="Sun Z."/>
            <person name="Harris H.M."/>
            <person name="McCann A."/>
            <person name="Guo C."/>
            <person name="Argimon S."/>
            <person name="Zhang W."/>
            <person name="Yang X."/>
            <person name="Jeffery I.B."/>
            <person name="Cooney J.C."/>
            <person name="Kagawa T.F."/>
            <person name="Liu W."/>
            <person name="Song Y."/>
            <person name="Salvetti E."/>
            <person name="Wrobel A."/>
            <person name="Rasinkangas P."/>
            <person name="Parkhill J."/>
            <person name="Rea M.C."/>
            <person name="O'Sullivan O."/>
            <person name="Ritari J."/>
            <person name="Douillard F.P."/>
            <person name="Paul Ross R."/>
            <person name="Yang R."/>
            <person name="Briner A.E."/>
            <person name="Felis G.E."/>
            <person name="de Vos W.M."/>
            <person name="Barrangou R."/>
            <person name="Klaenhammer T.R."/>
            <person name="Caufield P.W."/>
            <person name="Cui Y."/>
            <person name="Zhang H."/>
            <person name="O'Toole P.W."/>
        </authorList>
    </citation>
    <scope>NUCLEOTIDE SEQUENCE [LARGE SCALE GENOMIC DNA]</scope>
    <source>
        <strain evidence="5 6">DSM 22467</strain>
    </source>
</reference>
<proteinExistence type="predicted"/>
<dbReference type="Gene3D" id="3.10.20.320">
    <property type="entry name" value="Putative peptidoglycan bound protein (lpxtg motif)"/>
    <property type="match status" value="1"/>
</dbReference>
<dbReference type="STRING" id="616990.IV54_GL001220"/>
<accession>A0A0R2LG54</accession>
<evidence type="ECO:0000313" key="6">
    <source>
        <dbReference type="Proteomes" id="UP000051906"/>
    </source>
</evidence>
<dbReference type="PATRIC" id="fig|616990.3.peg.1310"/>
<name>A0A0R2LG54_9LACO</name>
<sequence>MNRLIHKITISGLTLLLLGGVVSPSIAFADSTDPTQSVTTKTSDLQTYPVRAMEPMYTLMSGKNGNEKLYWYPKWPTTITKAEAEDPAFIQGLNDMYPEITDLSNLTRTFADSMVDIDLLPGESMVDYQFREIGGEEAAGMSKADYINNMVLSAYLPAWMIGTNAKYITHQITRSEMQTSYETNFRPKLVELGQSGMIKIYDDLFKLEDDDEFFSTVSNLLQNSLLSSHLGERTNEQLAAIEPDDSARQTRALITAPMSNYLHPLGDGNYKMDGIVGSQFQSFSSWFVDTVTPDPDPNPNPATSQPVTVYYVDAKGKQIAPDKTLTGSLGSAYATDALTIKNYKLSQTPANAKGTFTSQAQTVTYVYDPEIQTGGSGATVAPEGSAVYGLKKLALYKKNSFTKKNRITVYTKKSRQNRPMFVVTGYTKSASGAKRYKVRDVNHHSKTAGKTGYITAKKSVVAPVYYTKKTSKITVTNPSGINAYAKKNLTKKKAHYRQGQVLKVKKIVRHNLTTRFVLTNGRYVTANKKLVIAGKKTMPKKIVTKTAINRYRTANLTKRNHHYRKNTVLKVTGWTYSNANNFSKRDTLRYKVSGGYVTGNSRYVRGIK</sequence>
<gene>
    <name evidence="5" type="ORF">IV54_GL001220</name>
</gene>
<keyword evidence="1" id="KW-0677">Repeat</keyword>
<dbReference type="InterPro" id="IPR009459">
    <property type="entry name" value="MucBP_dom"/>
</dbReference>
<evidence type="ECO:0000259" key="3">
    <source>
        <dbReference type="Pfam" id="PF06458"/>
    </source>
</evidence>
<dbReference type="OrthoDB" id="2329141at2"/>
<evidence type="ECO:0000313" key="5">
    <source>
        <dbReference type="EMBL" id="KRN97645.1"/>
    </source>
</evidence>
<evidence type="ECO:0000256" key="1">
    <source>
        <dbReference type="ARBA" id="ARBA00022737"/>
    </source>
</evidence>
<feature type="domain" description="DUF5776" evidence="4">
    <location>
        <begin position="465"/>
        <end position="531"/>
    </location>
</feature>
<comment type="caution">
    <text evidence="5">The sequence shown here is derived from an EMBL/GenBank/DDBJ whole genome shotgun (WGS) entry which is preliminary data.</text>
</comment>
<evidence type="ECO:0000259" key="4">
    <source>
        <dbReference type="Pfam" id="PF19087"/>
    </source>
</evidence>
<keyword evidence="2" id="KW-0732">Signal</keyword>
<protein>
    <recommendedName>
        <fullName evidence="7">MucBP domain-containing protein</fullName>
    </recommendedName>
</protein>
<evidence type="ECO:0008006" key="7">
    <source>
        <dbReference type="Google" id="ProtNLM"/>
    </source>
</evidence>